<feature type="site" description="Electron transfer via tryptophanyl radical" evidence="6">
    <location>
        <position position="341"/>
    </location>
</feature>
<evidence type="ECO:0000256" key="4">
    <source>
        <dbReference type="ARBA" id="ARBA00022991"/>
    </source>
</evidence>
<feature type="binding site" evidence="5">
    <location>
        <position position="214"/>
    </location>
    <ligand>
        <name>FAD</name>
        <dbReference type="ChEBI" id="CHEBI:57692"/>
    </ligand>
</feature>
<accession>A0A512CCK5</accession>
<dbReference type="EMBL" id="BJYV01000010">
    <property type="protein sequence ID" value="GEO21941.1"/>
    <property type="molecule type" value="Genomic_DNA"/>
</dbReference>
<dbReference type="Proteomes" id="UP000321301">
    <property type="component" value="Unassembled WGS sequence"/>
</dbReference>
<sequence>MDKVTIFWFRRDLRLFDNIGLFMAYENEKNVLPLFIFDEEILDKLENKKDARVQFILEQVNKIHDELKNYDSSILVKLGKPLSVFSDLTKEFDIQNVYTNRDYEPYARQRDNAVERFLADKDIPFYDFKDQVIFEKDEITNNEGSFYKVFTPYSKIWLQKLKDLTFDLLSLDDRKKSFYKTEPLPLPSLKAIGFEESPVKIPPLEIDEKLIQNYDKTRNFPAKHGTSRLGIHLRFGTISIRRLVQEAVELNGTYLNELIWREFYMMILYHKPTVVDTSFKEKYDRILWKNDEVAFGKWCKGETGYPMVDAGMRELNSTGYMHNRVRMITASFLTKHLLIDWRWGEAYFAEKLLDFELSSNNGGWQWAAGTGTDAQPYFRIFNPESQMTKFDKEKKYIQKWIPEYGTEDYVAPIIEHKKARERALETYKEALDK</sequence>
<dbReference type="Gene3D" id="1.25.40.80">
    <property type="match status" value="1"/>
</dbReference>
<organism evidence="9 10">
    <name type="scientific">Cyclobacterium qasimii</name>
    <dbReference type="NCBI Taxonomy" id="1350429"/>
    <lineage>
        <taxon>Bacteria</taxon>
        <taxon>Pseudomonadati</taxon>
        <taxon>Bacteroidota</taxon>
        <taxon>Cytophagia</taxon>
        <taxon>Cytophagales</taxon>
        <taxon>Cyclobacteriaceae</taxon>
        <taxon>Cyclobacterium</taxon>
    </lineage>
</organism>
<feature type="binding site" evidence="5">
    <location>
        <begin position="257"/>
        <end position="264"/>
    </location>
    <ligand>
        <name>FAD</name>
        <dbReference type="ChEBI" id="CHEBI:57692"/>
    </ligand>
</feature>
<dbReference type="PANTHER" id="PTHR11455:SF9">
    <property type="entry name" value="CRYPTOCHROME CIRCADIAN CLOCK 5 ISOFORM X1"/>
    <property type="match status" value="1"/>
</dbReference>
<comment type="caution">
    <text evidence="9">The sequence shown here is derived from an EMBL/GenBank/DDBJ whole genome shotgun (WGS) entry which is preliminary data.</text>
</comment>
<comment type="cofactor">
    <cofactor evidence="1">
        <name>(6R)-5,10-methylene-5,6,7,8-tetrahydrofolate</name>
        <dbReference type="ChEBI" id="CHEBI:15636"/>
    </cofactor>
</comment>
<dbReference type="SUPFAM" id="SSF48173">
    <property type="entry name" value="Cryptochrome/photolyase FAD-binding domain"/>
    <property type="match status" value="1"/>
</dbReference>
<feature type="domain" description="Photolyase/cryptochrome alpha/beta" evidence="8">
    <location>
        <begin position="3"/>
        <end position="133"/>
    </location>
</feature>
<evidence type="ECO:0000313" key="9">
    <source>
        <dbReference type="EMBL" id="GEO21941.1"/>
    </source>
</evidence>
<dbReference type="InterPro" id="IPR002081">
    <property type="entry name" value="Cryptochrome/DNA_photolyase_1"/>
</dbReference>
<dbReference type="GO" id="GO:0003904">
    <property type="term" value="F:deoxyribodipyrimidine photo-lyase activity"/>
    <property type="evidence" value="ECO:0007669"/>
    <property type="project" value="TreeGrafter"/>
</dbReference>
<protein>
    <submittedName>
        <fullName evidence="9">Deoxyribodipyrimidine photo-lyase</fullName>
    </submittedName>
</protein>
<dbReference type="InterPro" id="IPR036134">
    <property type="entry name" value="Crypto/Photolyase_FAD-like_sf"/>
</dbReference>
<dbReference type="Gene3D" id="1.10.579.10">
    <property type="entry name" value="DNA Cyclobutane Dipyrimidine Photolyase, subunit A, domain 3"/>
    <property type="match status" value="1"/>
</dbReference>
<gene>
    <name evidence="9" type="primary">phrB1</name>
    <name evidence="9" type="ORF">CQA01_24750</name>
</gene>
<dbReference type="GO" id="GO:0006950">
    <property type="term" value="P:response to stress"/>
    <property type="evidence" value="ECO:0007669"/>
    <property type="project" value="UniProtKB-ARBA"/>
</dbReference>
<keyword evidence="2 5" id="KW-0285">Flavoprotein</keyword>
<feature type="site" description="Electron transfer via tryptophanyl radical" evidence="6">
    <location>
        <position position="288"/>
    </location>
</feature>
<evidence type="ECO:0000256" key="2">
    <source>
        <dbReference type="ARBA" id="ARBA00022630"/>
    </source>
</evidence>
<dbReference type="InterPro" id="IPR018394">
    <property type="entry name" value="DNA_photolyase_1_CS_C"/>
</dbReference>
<proteinExistence type="inferred from homology"/>
<dbReference type="PROSITE" id="PS00691">
    <property type="entry name" value="DNA_PHOTOLYASES_1_2"/>
    <property type="match status" value="1"/>
</dbReference>
<dbReference type="GO" id="GO:0003677">
    <property type="term" value="F:DNA binding"/>
    <property type="evidence" value="ECO:0007669"/>
    <property type="project" value="TreeGrafter"/>
</dbReference>
<dbReference type="GO" id="GO:0071949">
    <property type="term" value="F:FAD binding"/>
    <property type="evidence" value="ECO:0007669"/>
    <property type="project" value="TreeGrafter"/>
</dbReference>
<evidence type="ECO:0000256" key="6">
    <source>
        <dbReference type="PIRSR" id="PIRSR602081-2"/>
    </source>
</evidence>
<keyword evidence="9" id="KW-0456">Lyase</keyword>
<dbReference type="AlphaFoldDB" id="A0A512CCK5"/>
<feature type="binding site" evidence="5">
    <location>
        <position position="254"/>
    </location>
    <ligand>
        <name>FAD</name>
        <dbReference type="ChEBI" id="CHEBI:57692"/>
    </ligand>
</feature>
<feature type="site" description="Electron transfer via tryptophanyl radical" evidence="6">
    <location>
        <position position="364"/>
    </location>
</feature>
<dbReference type="InterPro" id="IPR005101">
    <property type="entry name" value="Cryptochr/Photolyase_FAD-bd"/>
</dbReference>
<comment type="similarity">
    <text evidence="7">Belongs to the DNA photolyase family.</text>
</comment>
<dbReference type="PROSITE" id="PS51645">
    <property type="entry name" value="PHR_CRY_ALPHA_BETA"/>
    <property type="match status" value="1"/>
</dbReference>
<dbReference type="Gene3D" id="3.40.50.620">
    <property type="entry name" value="HUPs"/>
    <property type="match status" value="1"/>
</dbReference>
<name>A0A512CCK5_9BACT</name>
<dbReference type="InterPro" id="IPR036155">
    <property type="entry name" value="Crypto/Photolyase_N_sf"/>
</dbReference>
<dbReference type="SUPFAM" id="SSF52425">
    <property type="entry name" value="Cryptochrome/photolyase, N-terminal domain"/>
    <property type="match status" value="1"/>
</dbReference>
<comment type="cofactor">
    <cofactor evidence="5">
        <name>FAD</name>
        <dbReference type="ChEBI" id="CHEBI:57692"/>
    </cofactor>
    <text evidence="5">Binds 1 FAD per subunit.</text>
</comment>
<dbReference type="GO" id="GO:0009416">
    <property type="term" value="P:response to light stimulus"/>
    <property type="evidence" value="ECO:0007669"/>
    <property type="project" value="TreeGrafter"/>
</dbReference>
<evidence type="ECO:0000313" key="10">
    <source>
        <dbReference type="Proteomes" id="UP000321301"/>
    </source>
</evidence>
<evidence type="ECO:0000256" key="1">
    <source>
        <dbReference type="ARBA" id="ARBA00001932"/>
    </source>
</evidence>
<keyword evidence="4 7" id="KW-0157">Chromophore</keyword>
<dbReference type="RefSeq" id="WP_146947875.1">
    <property type="nucleotide sequence ID" value="NZ_BJYV01000010.1"/>
</dbReference>
<evidence type="ECO:0000259" key="8">
    <source>
        <dbReference type="PROSITE" id="PS51645"/>
    </source>
</evidence>
<dbReference type="GO" id="GO:0006139">
    <property type="term" value="P:nucleobase-containing compound metabolic process"/>
    <property type="evidence" value="ECO:0007669"/>
    <property type="project" value="UniProtKB-ARBA"/>
</dbReference>
<evidence type="ECO:0000256" key="7">
    <source>
        <dbReference type="RuleBase" id="RU004182"/>
    </source>
</evidence>
<dbReference type="Pfam" id="PF00875">
    <property type="entry name" value="DNA_photolyase"/>
    <property type="match status" value="1"/>
</dbReference>
<keyword evidence="3 5" id="KW-0274">FAD</keyword>
<dbReference type="PROSITE" id="PS00394">
    <property type="entry name" value="DNA_PHOTOLYASES_1_1"/>
    <property type="match status" value="1"/>
</dbReference>
<dbReference type="PRINTS" id="PR00147">
    <property type="entry name" value="DNAPHOTLYASE"/>
</dbReference>
<evidence type="ECO:0000256" key="5">
    <source>
        <dbReference type="PIRSR" id="PIRSR602081-1"/>
    </source>
</evidence>
<dbReference type="InterPro" id="IPR014729">
    <property type="entry name" value="Rossmann-like_a/b/a_fold"/>
</dbReference>
<dbReference type="Pfam" id="PF03441">
    <property type="entry name" value="FAD_binding_7"/>
    <property type="match status" value="1"/>
</dbReference>
<reference evidence="9 10" key="1">
    <citation type="submission" date="2019-07" db="EMBL/GenBank/DDBJ databases">
        <title>Whole genome shotgun sequence of Cyclobacterium qasimii NBRC 106168.</title>
        <authorList>
            <person name="Hosoyama A."/>
            <person name="Uohara A."/>
            <person name="Ohji S."/>
            <person name="Ichikawa N."/>
        </authorList>
    </citation>
    <scope>NUCLEOTIDE SEQUENCE [LARGE SCALE GENOMIC DNA]</scope>
    <source>
        <strain evidence="9 10">NBRC 106168</strain>
    </source>
</reference>
<evidence type="ECO:0000256" key="3">
    <source>
        <dbReference type="ARBA" id="ARBA00022827"/>
    </source>
</evidence>
<dbReference type="PANTHER" id="PTHR11455">
    <property type="entry name" value="CRYPTOCHROME"/>
    <property type="match status" value="1"/>
</dbReference>
<keyword evidence="10" id="KW-1185">Reference proteome</keyword>
<dbReference type="InterPro" id="IPR006050">
    <property type="entry name" value="DNA_photolyase_N"/>
</dbReference>